<evidence type="ECO:0000313" key="4">
    <source>
        <dbReference type="Proteomes" id="UP001519343"/>
    </source>
</evidence>
<accession>A0ABS4GIH6</accession>
<dbReference type="PIRSF" id="PIRSF002849">
    <property type="entry name" value="AAA_ATPase_chaperone_MoxR_prd"/>
    <property type="match status" value="1"/>
</dbReference>
<name>A0ABS4GIH6_9BACL</name>
<feature type="domain" description="ATPase AAA-3" evidence="1">
    <location>
        <begin position="40"/>
        <end position="170"/>
    </location>
</feature>
<dbReference type="InterPro" id="IPR027417">
    <property type="entry name" value="P-loop_NTPase"/>
</dbReference>
<sequence length="325" mass="36489">MIDIEKTQNIDRILTNVEKVVIGKRKTIRKILAALFAKGHILLEDVPGVGKTLMVKALAKSIGGTFRRIQFTPDLLPTDILGLSIYNQKTMEFEFRPGPVVTHILLADEINRTSPKTQSALLEAMGERAITVDGKTYALEQPFLVMATQNPIEYEGTFVLPEAQMDRFMIKINLGYPDRESELAILDRINEVQDDSSLQAVCTIQDIVEIQREVTQVYVDDLVKAYMVDLCRSTREHEQILLGVSPRGSVSLYRAVQAWAFLNGRDFVTPDDVKEMIHDVINHRILLTPDAKIEGIGATEVIAEIVRDVAVPITAGYVPEKRRSF</sequence>
<dbReference type="SUPFAM" id="SSF52540">
    <property type="entry name" value="P-loop containing nucleoside triphosphate hydrolases"/>
    <property type="match status" value="1"/>
</dbReference>
<protein>
    <submittedName>
        <fullName evidence="3">MoxR-like ATPase</fullName>
        <ecNumber evidence="3">3.6.3.-</ecNumber>
    </submittedName>
</protein>
<dbReference type="Pfam" id="PF17863">
    <property type="entry name" value="AAA_lid_2"/>
    <property type="match status" value="1"/>
</dbReference>
<dbReference type="PANTHER" id="PTHR42759:SF5">
    <property type="entry name" value="METHANOL DEHYDROGENASE REGULATOR"/>
    <property type="match status" value="1"/>
</dbReference>
<evidence type="ECO:0000259" key="2">
    <source>
        <dbReference type="Pfam" id="PF17863"/>
    </source>
</evidence>
<dbReference type="InterPro" id="IPR041628">
    <property type="entry name" value="ChlI/MoxR_AAA_lid"/>
</dbReference>
<dbReference type="Pfam" id="PF07726">
    <property type="entry name" value="AAA_3"/>
    <property type="match status" value="1"/>
</dbReference>
<dbReference type="GO" id="GO:0016787">
    <property type="term" value="F:hydrolase activity"/>
    <property type="evidence" value="ECO:0007669"/>
    <property type="project" value="UniProtKB-KW"/>
</dbReference>
<evidence type="ECO:0000313" key="3">
    <source>
        <dbReference type="EMBL" id="MBP1930062.1"/>
    </source>
</evidence>
<organism evidence="3 4">
    <name type="scientific">Ammoniphilus resinae</name>
    <dbReference type="NCBI Taxonomy" id="861532"/>
    <lineage>
        <taxon>Bacteria</taxon>
        <taxon>Bacillati</taxon>
        <taxon>Bacillota</taxon>
        <taxon>Bacilli</taxon>
        <taxon>Bacillales</taxon>
        <taxon>Paenibacillaceae</taxon>
        <taxon>Aneurinibacillus group</taxon>
        <taxon>Ammoniphilus</taxon>
    </lineage>
</organism>
<dbReference type="InterPro" id="IPR011703">
    <property type="entry name" value="ATPase_AAA-3"/>
</dbReference>
<dbReference type="CDD" id="cd00009">
    <property type="entry name" value="AAA"/>
    <property type="match status" value="1"/>
</dbReference>
<dbReference type="Gene3D" id="3.40.50.300">
    <property type="entry name" value="P-loop containing nucleotide triphosphate hydrolases"/>
    <property type="match status" value="1"/>
</dbReference>
<proteinExistence type="predicted"/>
<evidence type="ECO:0000259" key="1">
    <source>
        <dbReference type="Pfam" id="PF07726"/>
    </source>
</evidence>
<reference evidence="3 4" key="1">
    <citation type="submission" date="2021-03" db="EMBL/GenBank/DDBJ databases">
        <title>Genomic Encyclopedia of Type Strains, Phase IV (KMG-IV): sequencing the most valuable type-strain genomes for metagenomic binning, comparative biology and taxonomic classification.</title>
        <authorList>
            <person name="Goeker M."/>
        </authorList>
    </citation>
    <scope>NUCLEOTIDE SEQUENCE [LARGE SCALE GENOMIC DNA]</scope>
    <source>
        <strain evidence="3 4">DSM 24738</strain>
    </source>
</reference>
<keyword evidence="4" id="KW-1185">Reference proteome</keyword>
<keyword evidence="3" id="KW-0378">Hydrolase</keyword>
<comment type="caution">
    <text evidence="3">The sequence shown here is derived from an EMBL/GenBank/DDBJ whole genome shotgun (WGS) entry which is preliminary data.</text>
</comment>
<dbReference type="Proteomes" id="UP001519343">
    <property type="component" value="Unassembled WGS sequence"/>
</dbReference>
<gene>
    <name evidence="3" type="ORF">J2Z37_000049</name>
</gene>
<dbReference type="RefSeq" id="WP_209807769.1">
    <property type="nucleotide sequence ID" value="NZ_JAGGKT010000001.1"/>
</dbReference>
<dbReference type="InterPro" id="IPR050764">
    <property type="entry name" value="CbbQ/NirQ/NorQ/GpvN"/>
</dbReference>
<dbReference type="Gene3D" id="1.10.8.80">
    <property type="entry name" value="Magnesium chelatase subunit I, C-Terminal domain"/>
    <property type="match status" value="1"/>
</dbReference>
<feature type="domain" description="ChlI/MoxR AAA lid" evidence="2">
    <location>
        <begin position="233"/>
        <end position="305"/>
    </location>
</feature>
<dbReference type="EMBL" id="JAGGKT010000001">
    <property type="protein sequence ID" value="MBP1930062.1"/>
    <property type="molecule type" value="Genomic_DNA"/>
</dbReference>
<dbReference type="PANTHER" id="PTHR42759">
    <property type="entry name" value="MOXR FAMILY PROTEIN"/>
    <property type="match status" value="1"/>
</dbReference>
<dbReference type="EC" id="3.6.3.-" evidence="3"/>